<dbReference type="SUPFAM" id="SSF81383">
    <property type="entry name" value="F-box domain"/>
    <property type="match status" value="1"/>
</dbReference>
<evidence type="ECO:0008006" key="3">
    <source>
        <dbReference type="Google" id="ProtNLM"/>
    </source>
</evidence>
<sequence length="564" mass="61730">MDKLSVEIVEHIASYMDAGSVMALMATCRAMRKPCVSRLSPERYLQKTFRQASSLLAAMADHGCVLSGSRALDYFVPGSTGEASKSDEGEELSDWDFLVPCVEGSVLGMMEALAACGVDWGDHRLSELMALPTRRLGTTAVVSATTAQRLLNQPYSEQMRSMDEIVERLRQCGTLGETEELPAEAERMLRGLHAFVNEMIHAEFAGVTVQQTLAETTGGQTRFRFDKVQRKSSNSSLGLLGEYGGYDMNSYGSMYGMPGANANQPNAIHLVNCSIMTSRTGRRAKVQLFQCHNIASASTSQYSSSLRHFRATTPLTYVLDGYYASHAVVWPFSEAQAPAVTKAVAKYRQRGFHFRHSGLLDLEVNSRMSTAFSPEASDSAVGRVVLELVAEAKAAHHLGQPGTLLVRFRRLEDRLAQQVRAPPDVLSAGRLVHGLYRHLRDAVLRFRFDFISGRPVAAEPVMPLFSDSYGTSHISSAHSRFLVHSDPPLSPYSPSAGFVRPISASRLLPALAVADAVPPAIPPVGVLTPGDPDWTRWKSILSLAPMSCHLTSCERHLKHKPPQI</sequence>
<dbReference type="AlphaFoldDB" id="F0XAZ0"/>
<dbReference type="STRING" id="655863.F0XAZ0"/>
<keyword evidence="2" id="KW-1185">Reference proteome</keyword>
<evidence type="ECO:0000313" key="1">
    <source>
        <dbReference type="EMBL" id="EFX05175.1"/>
    </source>
</evidence>
<dbReference type="InParanoid" id="F0XAZ0"/>
<dbReference type="RefSeq" id="XP_014174657.1">
    <property type="nucleotide sequence ID" value="XM_014319182.1"/>
</dbReference>
<protein>
    <recommendedName>
        <fullName evidence="3">F-box domain-containing protein</fullName>
    </recommendedName>
</protein>
<dbReference type="GeneID" id="25974731"/>
<dbReference type="InterPro" id="IPR036047">
    <property type="entry name" value="F-box-like_dom_sf"/>
</dbReference>
<accession>F0XAZ0</accession>
<dbReference type="CDD" id="cd09917">
    <property type="entry name" value="F-box_SF"/>
    <property type="match status" value="1"/>
</dbReference>
<dbReference type="EMBL" id="GL629747">
    <property type="protein sequence ID" value="EFX05175.1"/>
    <property type="molecule type" value="Genomic_DNA"/>
</dbReference>
<reference evidence="1 2" key="1">
    <citation type="journal article" date="2011" name="Proc. Natl. Acad. Sci. U.S.A.">
        <title>Genome and transcriptome analyses of the mountain pine beetle-fungal symbiont Grosmannia clavigera, a lodgepole pine pathogen.</title>
        <authorList>
            <person name="DiGuistini S."/>
            <person name="Wang Y."/>
            <person name="Liao N.Y."/>
            <person name="Taylor G."/>
            <person name="Tanguay P."/>
            <person name="Feau N."/>
            <person name="Henrissat B."/>
            <person name="Chan S.K."/>
            <person name="Hesse-Orce U."/>
            <person name="Alamouti S.M."/>
            <person name="Tsui C.K.M."/>
            <person name="Docking R.T."/>
            <person name="Levasseur A."/>
            <person name="Haridas S."/>
            <person name="Robertson G."/>
            <person name="Birol I."/>
            <person name="Holt R.A."/>
            <person name="Marra M.A."/>
            <person name="Hamelin R.C."/>
            <person name="Hirst M."/>
            <person name="Jones S.J.M."/>
            <person name="Bohlmann J."/>
            <person name="Breuil C."/>
        </authorList>
    </citation>
    <scope>NUCLEOTIDE SEQUENCE [LARGE SCALE GENOMIC DNA]</scope>
    <source>
        <strain evidence="2">kw1407 / UAMH 11150</strain>
    </source>
</reference>
<evidence type="ECO:0000313" key="2">
    <source>
        <dbReference type="Proteomes" id="UP000007796"/>
    </source>
</evidence>
<dbReference type="OrthoDB" id="4883757at2759"/>
<dbReference type="eggNOG" id="ENOG502SWIS">
    <property type="taxonomic scope" value="Eukaryota"/>
</dbReference>
<organism evidence="2">
    <name type="scientific">Grosmannia clavigera (strain kw1407 / UAMH 11150)</name>
    <name type="common">Blue stain fungus</name>
    <name type="synonym">Graphiocladiella clavigera</name>
    <dbReference type="NCBI Taxonomy" id="655863"/>
    <lineage>
        <taxon>Eukaryota</taxon>
        <taxon>Fungi</taxon>
        <taxon>Dikarya</taxon>
        <taxon>Ascomycota</taxon>
        <taxon>Pezizomycotina</taxon>
        <taxon>Sordariomycetes</taxon>
        <taxon>Sordariomycetidae</taxon>
        <taxon>Ophiostomatales</taxon>
        <taxon>Ophiostomataceae</taxon>
        <taxon>Leptographium</taxon>
    </lineage>
</organism>
<proteinExistence type="predicted"/>
<name>F0XAZ0_GROCL</name>
<dbReference type="HOGENOM" id="CLU_483161_0_0_1"/>
<dbReference type="Proteomes" id="UP000007796">
    <property type="component" value="Unassembled WGS sequence"/>
</dbReference>
<gene>
    <name evidence="1" type="ORF">CMQ_1811</name>
</gene>